<keyword evidence="1 2" id="KW-0500">Molybdenum</keyword>
<comment type="caution">
    <text evidence="4">The sequence shown here is derived from an EMBL/GenBank/DDBJ whole genome shotgun (WGS) entry which is preliminary data.</text>
</comment>
<reference evidence="4 5" key="1">
    <citation type="submission" date="2023-02" db="EMBL/GenBank/DDBJ databases">
        <title>Dictyobacter halimunensis sp. nov., a new member of the class Ktedonobacteria from forest soil in a geothermal area.</title>
        <authorList>
            <person name="Rachmania M.K."/>
            <person name="Ningsih F."/>
            <person name="Sakai Y."/>
            <person name="Yabe S."/>
            <person name="Yokota A."/>
            <person name="Sjamsuridzal W."/>
        </authorList>
    </citation>
    <scope>NUCLEOTIDE SEQUENCE [LARGE SCALE GENOMIC DNA]</scope>
    <source>
        <strain evidence="4 5">S3.2.2.5</strain>
    </source>
</reference>
<keyword evidence="5" id="KW-1185">Reference proteome</keyword>
<gene>
    <name evidence="4" type="ORF">KDH_57660</name>
</gene>
<sequence>MQISARNQLKGKVTSVNLGSVMAEVVIALPDGQEIVSAITRNSAESLNLKAGDEVLAIVKSTEVMIGKQ</sequence>
<protein>
    <submittedName>
        <fullName evidence="4">Transporter</fullName>
    </submittedName>
</protein>
<dbReference type="InterPro" id="IPR004606">
    <property type="entry name" value="Mop_domain"/>
</dbReference>
<feature type="domain" description="Mop" evidence="3">
    <location>
        <begin position="2"/>
        <end position="68"/>
    </location>
</feature>
<dbReference type="InterPro" id="IPR005116">
    <property type="entry name" value="Transp-assoc_OB_typ1"/>
</dbReference>
<dbReference type="Pfam" id="PF03459">
    <property type="entry name" value="TOBE"/>
    <property type="match status" value="1"/>
</dbReference>
<dbReference type="Proteomes" id="UP001344906">
    <property type="component" value="Unassembled WGS sequence"/>
</dbReference>
<evidence type="ECO:0000313" key="5">
    <source>
        <dbReference type="Proteomes" id="UP001344906"/>
    </source>
</evidence>
<dbReference type="InterPro" id="IPR008995">
    <property type="entry name" value="Mo/tungstate-bd_C_term_dom"/>
</dbReference>
<dbReference type="PROSITE" id="PS51866">
    <property type="entry name" value="MOP"/>
    <property type="match status" value="1"/>
</dbReference>
<evidence type="ECO:0000259" key="3">
    <source>
        <dbReference type="PROSITE" id="PS51866"/>
    </source>
</evidence>
<evidence type="ECO:0000256" key="1">
    <source>
        <dbReference type="ARBA" id="ARBA00022505"/>
    </source>
</evidence>
<name>A0ABQ6G103_9CHLR</name>
<dbReference type="EMBL" id="BSRI01000002">
    <property type="protein sequence ID" value="GLV58938.1"/>
    <property type="molecule type" value="Genomic_DNA"/>
</dbReference>
<evidence type="ECO:0000256" key="2">
    <source>
        <dbReference type="PROSITE-ProRule" id="PRU01213"/>
    </source>
</evidence>
<accession>A0ABQ6G103</accession>
<proteinExistence type="predicted"/>
<dbReference type="SUPFAM" id="SSF50331">
    <property type="entry name" value="MOP-like"/>
    <property type="match status" value="1"/>
</dbReference>
<dbReference type="RefSeq" id="WP_338255365.1">
    <property type="nucleotide sequence ID" value="NZ_BSRI01000002.1"/>
</dbReference>
<organism evidence="4 5">
    <name type="scientific">Dictyobacter halimunensis</name>
    <dbReference type="NCBI Taxonomy" id="3026934"/>
    <lineage>
        <taxon>Bacteria</taxon>
        <taxon>Bacillati</taxon>
        <taxon>Chloroflexota</taxon>
        <taxon>Ktedonobacteria</taxon>
        <taxon>Ktedonobacterales</taxon>
        <taxon>Dictyobacteraceae</taxon>
        <taxon>Dictyobacter</taxon>
    </lineage>
</organism>
<dbReference type="Gene3D" id="2.40.50.100">
    <property type="match status" value="1"/>
</dbReference>
<dbReference type="NCBIfam" id="TIGR00638">
    <property type="entry name" value="Mop"/>
    <property type="match status" value="1"/>
</dbReference>
<evidence type="ECO:0000313" key="4">
    <source>
        <dbReference type="EMBL" id="GLV58938.1"/>
    </source>
</evidence>